<dbReference type="EMBL" id="LR828253">
    <property type="protein sequence ID" value="CAD0302382.1"/>
    <property type="molecule type" value="Genomic_DNA"/>
</dbReference>
<dbReference type="AlphaFoldDB" id="A0A6V7BMC0"/>
<sequence length="171" mass="18476">MAYRVFPAACVAQVRQIQRLIATGFSLDDILGFPDCMRLVEGAQMCPETAHAHRARLQLTERQLADLERRRTRLLAILAQGDGCNARPAFFSANDTQQAGTLEASVALHHSLRAGCGANRPYGRASSARWRSTCAAAKASASNVRHMPTNAPQPPCCQNQPPSAPITLEPA</sequence>
<evidence type="ECO:0000313" key="3">
    <source>
        <dbReference type="EMBL" id="CAD0302377.1"/>
    </source>
</evidence>
<dbReference type="InterPro" id="IPR009061">
    <property type="entry name" value="DNA-bd_dom_put_sf"/>
</dbReference>
<dbReference type="EMBL" id="LR828253">
    <property type="protein sequence ID" value="CAD0302377.1"/>
    <property type="molecule type" value="Genomic_DNA"/>
</dbReference>
<protein>
    <recommendedName>
        <fullName evidence="4">HTH merR-type domain-containing protein</fullName>
    </recommendedName>
</protein>
<keyword evidence="1" id="KW-0175">Coiled coil</keyword>
<name>A0A6V7BMC0_9XANT</name>
<dbReference type="Gene3D" id="1.10.1660.10">
    <property type="match status" value="1"/>
</dbReference>
<feature type="coiled-coil region" evidence="1">
    <location>
        <begin position="50"/>
        <end position="77"/>
    </location>
</feature>
<evidence type="ECO:0000256" key="1">
    <source>
        <dbReference type="SAM" id="Coils"/>
    </source>
</evidence>
<evidence type="ECO:0008006" key="4">
    <source>
        <dbReference type="Google" id="ProtNLM"/>
    </source>
</evidence>
<feature type="region of interest" description="Disordered" evidence="2">
    <location>
        <begin position="145"/>
        <end position="171"/>
    </location>
</feature>
<reference evidence="3" key="1">
    <citation type="submission" date="2020-07" db="EMBL/GenBank/DDBJ databases">
        <authorList>
            <person name="Pothier F. J."/>
        </authorList>
    </citation>
    <scope>NUCLEOTIDE SEQUENCE</scope>
    <source>
        <strain evidence="3">CFBP 8129</strain>
    </source>
</reference>
<proteinExistence type="predicted"/>
<accession>A0A6V7BMC0</accession>
<organism evidence="3">
    <name type="scientific">Xanthomonas hortorum pv. gardneri</name>
    <dbReference type="NCBI Taxonomy" id="2754056"/>
    <lineage>
        <taxon>Bacteria</taxon>
        <taxon>Pseudomonadati</taxon>
        <taxon>Pseudomonadota</taxon>
        <taxon>Gammaproteobacteria</taxon>
        <taxon>Lysobacterales</taxon>
        <taxon>Lysobacteraceae</taxon>
        <taxon>Xanthomonas</taxon>
    </lineage>
</organism>
<gene>
    <name evidence="3" type="ORF">CFBP8129_03740</name>
</gene>
<dbReference type="SUPFAM" id="SSF46955">
    <property type="entry name" value="Putative DNA-binding domain"/>
    <property type="match status" value="1"/>
</dbReference>
<evidence type="ECO:0000256" key="2">
    <source>
        <dbReference type="SAM" id="MobiDB-lite"/>
    </source>
</evidence>